<dbReference type="Proteomes" id="UP001176940">
    <property type="component" value="Unassembled WGS sequence"/>
</dbReference>
<dbReference type="PROSITE" id="PS50878">
    <property type="entry name" value="RT_POL"/>
    <property type="match status" value="1"/>
</dbReference>
<feature type="compositionally biased region" description="Polar residues" evidence="1">
    <location>
        <begin position="9"/>
        <end position="25"/>
    </location>
</feature>
<dbReference type="PANTHER" id="PTHR21301">
    <property type="entry name" value="REVERSE TRANSCRIPTASE"/>
    <property type="match status" value="1"/>
</dbReference>
<evidence type="ECO:0000313" key="3">
    <source>
        <dbReference type="EMBL" id="CAJ0925960.1"/>
    </source>
</evidence>
<feature type="domain" description="Reverse transcriptase" evidence="2">
    <location>
        <begin position="159"/>
        <end position="430"/>
    </location>
</feature>
<dbReference type="CDD" id="cd00304">
    <property type="entry name" value="RT_like"/>
    <property type="match status" value="1"/>
</dbReference>
<accession>A0ABN9KW00</accession>
<name>A0ABN9KW00_9NEOB</name>
<dbReference type="EMBL" id="CAUEEQ010003747">
    <property type="protein sequence ID" value="CAJ0925960.1"/>
    <property type="molecule type" value="Genomic_DNA"/>
</dbReference>
<evidence type="ECO:0000313" key="4">
    <source>
        <dbReference type="Proteomes" id="UP001176940"/>
    </source>
</evidence>
<proteinExistence type="predicted"/>
<comment type="caution">
    <text evidence="3">The sequence shown here is derived from an EMBL/GenBank/DDBJ whole genome shotgun (WGS) entry which is preliminary data.</text>
</comment>
<gene>
    <name evidence="3" type="ORF">RIMI_LOCUS2639112</name>
</gene>
<protein>
    <recommendedName>
        <fullName evidence="2">Reverse transcriptase domain-containing protein</fullName>
    </recommendedName>
</protein>
<keyword evidence="4" id="KW-1185">Reference proteome</keyword>
<dbReference type="Pfam" id="PF00078">
    <property type="entry name" value="RVT_1"/>
    <property type="match status" value="1"/>
</dbReference>
<evidence type="ECO:0000259" key="2">
    <source>
        <dbReference type="PROSITE" id="PS50878"/>
    </source>
</evidence>
<feature type="region of interest" description="Disordered" evidence="1">
    <location>
        <begin position="1"/>
        <end position="25"/>
    </location>
</feature>
<reference evidence="3" key="1">
    <citation type="submission" date="2023-07" db="EMBL/GenBank/DDBJ databases">
        <authorList>
            <person name="Stuckert A."/>
        </authorList>
    </citation>
    <scope>NUCLEOTIDE SEQUENCE</scope>
</reference>
<organism evidence="3 4">
    <name type="scientific">Ranitomeya imitator</name>
    <name type="common">mimic poison frog</name>
    <dbReference type="NCBI Taxonomy" id="111125"/>
    <lineage>
        <taxon>Eukaryota</taxon>
        <taxon>Metazoa</taxon>
        <taxon>Chordata</taxon>
        <taxon>Craniata</taxon>
        <taxon>Vertebrata</taxon>
        <taxon>Euteleostomi</taxon>
        <taxon>Amphibia</taxon>
        <taxon>Batrachia</taxon>
        <taxon>Anura</taxon>
        <taxon>Neobatrachia</taxon>
        <taxon>Hyloidea</taxon>
        <taxon>Dendrobatidae</taxon>
        <taxon>Dendrobatinae</taxon>
        <taxon>Ranitomeya</taxon>
    </lineage>
</organism>
<dbReference type="PANTHER" id="PTHR21301:SF12">
    <property type="match status" value="1"/>
</dbReference>
<evidence type="ECO:0000256" key="1">
    <source>
        <dbReference type="SAM" id="MobiDB-lite"/>
    </source>
</evidence>
<dbReference type="InterPro" id="IPR000477">
    <property type="entry name" value="RT_dom"/>
</dbReference>
<sequence>MLDKEPRLTSKQVQASLQSEGTTVSTRTIRRRLNEKGLYDTPAGHVTGSSRGRRRLRRRHSHCCVGRQIGACAHGPISGACVQRLRKGQKRRLRTSNPAERCVDYREAAALRYYVAPIVGQTGACAPCLGKLQGDPTYSIQRKISTVIDKYMSLGTIDSKTKTYLTNHHPVTPVLYILPKIHKNLQNPPGRPIVASTDSVLNPLSKFLEKKILTPYTKLTKSFILDTSDFLSKIRNISNIPPDSLLCTLDVNSLYTSIAHDRGVTAVSLTLQEVGIDRNTHDLCLDLLNLVLRENFFLFEDDFFVQTCGTAMGSNVAPAYANLYMDHFEREHVYANPIFQQNALVWYRYIDDIFCIWQGNHTSLQGFYDAINTTLPELTFTLTHHDSEITFLDTKVLKNPLGQLTFCTTNLFGKRVLDGAGLADYWGHIIAQRRRLSVVNTTLCRVRCTQAPFLSLTQALYTSSGYGGRVRKRRSADPHSSRYCEQGHGLAETSIRLNISSSPIQIK</sequence>